<feature type="compositionally biased region" description="Basic and acidic residues" evidence="1">
    <location>
        <begin position="63"/>
        <end position="79"/>
    </location>
</feature>
<protein>
    <submittedName>
        <fullName evidence="2">Uncharacterized protein</fullName>
    </submittedName>
</protein>
<dbReference type="Pfam" id="PF12511">
    <property type="entry name" value="DUF3716"/>
    <property type="match status" value="2"/>
</dbReference>
<feature type="compositionally biased region" description="Acidic residues" evidence="1">
    <location>
        <begin position="251"/>
        <end position="263"/>
    </location>
</feature>
<dbReference type="Proteomes" id="UP000001056">
    <property type="component" value="Unassembled WGS sequence"/>
</dbReference>
<dbReference type="STRING" id="306901.Q2H215"/>
<feature type="region of interest" description="Disordered" evidence="1">
    <location>
        <begin position="306"/>
        <end position="330"/>
    </location>
</feature>
<dbReference type="InterPro" id="IPR022190">
    <property type="entry name" value="DUF3716"/>
</dbReference>
<feature type="region of interest" description="Disordered" evidence="1">
    <location>
        <begin position="863"/>
        <end position="921"/>
    </location>
</feature>
<feature type="region of interest" description="Disordered" evidence="1">
    <location>
        <begin position="178"/>
        <end position="271"/>
    </location>
</feature>
<name>Q2H215_CHAGB</name>
<feature type="compositionally biased region" description="Polar residues" evidence="1">
    <location>
        <begin position="44"/>
        <end position="54"/>
    </location>
</feature>
<evidence type="ECO:0000256" key="1">
    <source>
        <dbReference type="SAM" id="MobiDB-lite"/>
    </source>
</evidence>
<feature type="compositionally biased region" description="Low complexity" evidence="1">
    <location>
        <begin position="237"/>
        <end position="246"/>
    </location>
</feature>
<feature type="compositionally biased region" description="Polar residues" evidence="1">
    <location>
        <begin position="184"/>
        <end position="206"/>
    </location>
</feature>
<feature type="compositionally biased region" description="Basic and acidic residues" evidence="1">
    <location>
        <begin position="103"/>
        <end position="113"/>
    </location>
</feature>
<dbReference type="AlphaFoldDB" id="Q2H215"/>
<dbReference type="EMBL" id="CH408032">
    <property type="protein sequence ID" value="EAQ87562.1"/>
    <property type="molecule type" value="Genomic_DNA"/>
</dbReference>
<dbReference type="RefSeq" id="XP_001223395.1">
    <property type="nucleotide sequence ID" value="XM_001223394.1"/>
</dbReference>
<feature type="region of interest" description="Disordered" evidence="1">
    <location>
        <begin position="91"/>
        <end position="149"/>
    </location>
</feature>
<dbReference type="GeneID" id="4392839"/>
<feature type="region of interest" description="Disordered" evidence="1">
    <location>
        <begin position="345"/>
        <end position="418"/>
    </location>
</feature>
<dbReference type="InParanoid" id="Q2H215"/>
<proteinExistence type="predicted"/>
<reference evidence="3" key="1">
    <citation type="journal article" date="2015" name="Genome Announc.">
        <title>Draft genome sequence of the cellulolytic fungus Chaetomium globosum.</title>
        <authorList>
            <person name="Cuomo C.A."/>
            <person name="Untereiner W.A."/>
            <person name="Ma L.-J."/>
            <person name="Grabherr M."/>
            <person name="Birren B.W."/>
        </authorList>
    </citation>
    <scope>NUCLEOTIDE SEQUENCE [LARGE SCALE GENOMIC DNA]</scope>
    <source>
        <strain evidence="3">ATCC 6205 / CBS 148.51 / DSM 1962 / NBRC 6347 / NRRL 1970</strain>
    </source>
</reference>
<feature type="compositionally biased region" description="Pro residues" evidence="1">
    <location>
        <begin position="360"/>
        <end position="377"/>
    </location>
</feature>
<dbReference type="OrthoDB" id="3545073at2759"/>
<dbReference type="HOGENOM" id="CLU_321077_0_0_1"/>
<feature type="region of interest" description="Disordered" evidence="1">
    <location>
        <begin position="557"/>
        <end position="581"/>
    </location>
</feature>
<dbReference type="eggNOG" id="ENOG502SACR">
    <property type="taxonomic scope" value="Eukaryota"/>
</dbReference>
<keyword evidence="3" id="KW-1185">Reference proteome</keyword>
<feature type="compositionally biased region" description="Polar residues" evidence="1">
    <location>
        <begin position="123"/>
        <end position="136"/>
    </location>
</feature>
<evidence type="ECO:0000313" key="3">
    <source>
        <dbReference type="Proteomes" id="UP000001056"/>
    </source>
</evidence>
<organism evidence="2 3">
    <name type="scientific">Chaetomium globosum (strain ATCC 6205 / CBS 148.51 / DSM 1962 / NBRC 6347 / NRRL 1970)</name>
    <name type="common">Soil fungus</name>
    <dbReference type="NCBI Taxonomy" id="306901"/>
    <lineage>
        <taxon>Eukaryota</taxon>
        <taxon>Fungi</taxon>
        <taxon>Dikarya</taxon>
        <taxon>Ascomycota</taxon>
        <taxon>Pezizomycotina</taxon>
        <taxon>Sordariomycetes</taxon>
        <taxon>Sordariomycetidae</taxon>
        <taxon>Sordariales</taxon>
        <taxon>Chaetomiaceae</taxon>
        <taxon>Chaetomium</taxon>
    </lineage>
</organism>
<feature type="region of interest" description="Disordered" evidence="1">
    <location>
        <begin position="34"/>
        <end position="79"/>
    </location>
</feature>
<gene>
    <name evidence="2" type="ORF">CHGG_04181</name>
</gene>
<feature type="compositionally biased region" description="Basic and acidic residues" evidence="1">
    <location>
        <begin position="890"/>
        <end position="899"/>
    </location>
</feature>
<dbReference type="VEuPathDB" id="FungiDB:CHGG_04181"/>
<accession>Q2H215</accession>
<feature type="compositionally biased region" description="Polar residues" evidence="1">
    <location>
        <begin position="399"/>
        <end position="410"/>
    </location>
</feature>
<feature type="compositionally biased region" description="Acidic residues" evidence="1">
    <location>
        <begin position="560"/>
        <end position="581"/>
    </location>
</feature>
<sequence length="1057" mass="114619">MKRTGFTTLPYGTLAAFPGSRPEPEPAKIISDILPPLIPGFPSTPDQSFSNPAPTIQPARAPTSDRLRKNKYANEEERRKAISLALKQRWASGSMDHVHKKRVETLRRKKEAEGLLGTPGITKPSQKTPASSNRQPRLSDLGSSDRDRKRSGFAEKLAFLFNKPVSGDLADLLAGPRGYRETSDSISWGGSVTSDADVLNDNTEPSDNAMLKKTRPALGSTLNKGNNGDVESEGDSGDSSSASSISKDAEVNDEVSDDGDDEPDKGKEAIVQPIIMAAPDRAYTRWKGEDGSLLLTHGVLIPEGYQFSTSTPGHPWRKHRGAQLHDNEDGTLSERHVGLLRRIGGQASAPKPAIVVSRGPPDPSDPPAVEPSYPPSGPRESAGYVQNVGTGGILESGLNADTPTSSTADGQGSKREGGGALWSYLQPHLVKHKGPNIPRSGWVPQLITLPKVRDIDWNTAWLTTHPFNDTNPRDISALIIQVTGELAPEPCERCRNNIGPFRSCIMISSKADSGPLRSVFACANCFYHFGQSKCSHKQWGAERASRILDREVTVDPPIEPLEEMAEDEELSDDSSGEDEGDTNALYDENMEYAMDESNAEPVLTLGGAPTGIDEAEPGRLYSMWPAGYQFDATIPGRPWRVHFAACLNDNRDGTFTIKSFYQDKAAGLGKGGRILNHAPPIVVSRDPPARASPITKPQLPNYLATRAVPVIRAPRNIIPRARLGDTANLWAYIQQHLVSTVEIPPSTAVRNLLTLPKQRDVKLNTHRRSRGFIETSSRDVSALIIQVTGDMASEQCKRCRQGKGPFEGCVVASQATHEDTKARYPCCGNCLYGGYKLMCTLLGKNRGRKTRSNKALIGDQSPAVAEPGMLGRSTQQTPILDNSGAFTRGDAARKKETKALRSSSQHDVPRPKRPTPSAMISQGNLQSQNDLLEMEDWEVAPGRIREATATEPDTIAFSKPYLSAMPPQTSVPVCDGAAFRVDTVLAGHALALEPDAHKTRLCSVPAGKLRVRIGDEAEFLVGPHGMFKVKPGVRCVVRNGLYFEAVVHTVVLGGGYY</sequence>
<evidence type="ECO:0000313" key="2">
    <source>
        <dbReference type="EMBL" id="EAQ87562.1"/>
    </source>
</evidence>